<organism evidence="3 4">
    <name type="scientific">Candidatus Acididesulfobacter diazotrophicus</name>
    <dbReference type="NCBI Taxonomy" id="2597226"/>
    <lineage>
        <taxon>Bacteria</taxon>
        <taxon>Deltaproteobacteria</taxon>
        <taxon>Candidatus Acidulodesulfobacterales</taxon>
        <taxon>Candidatus Acididesulfobacter</taxon>
    </lineage>
</organism>
<dbReference type="InterPro" id="IPR023485">
    <property type="entry name" value="Ptyr_pPase"/>
</dbReference>
<dbReference type="PANTHER" id="PTHR43428:SF1">
    <property type="entry name" value="ARSENATE REDUCTASE"/>
    <property type="match status" value="1"/>
</dbReference>
<dbReference type="EMBL" id="SGBB01000013">
    <property type="protein sequence ID" value="RZD18157.1"/>
    <property type="molecule type" value="Genomic_DNA"/>
</dbReference>
<dbReference type="Proteomes" id="UP000319296">
    <property type="component" value="Unassembled WGS sequence"/>
</dbReference>
<dbReference type="PANTHER" id="PTHR43428">
    <property type="entry name" value="ARSENATE REDUCTASE"/>
    <property type="match status" value="1"/>
</dbReference>
<reference evidence="3 4" key="1">
    <citation type="journal article" date="2019" name="ISME J.">
        <title>Insights into ecological role of a new deltaproteobacterial order Candidatus Acidulodesulfobacterales by metagenomics and metatranscriptomics.</title>
        <authorList>
            <person name="Tan S."/>
            <person name="Liu J."/>
            <person name="Fang Y."/>
            <person name="Hedlund B.P."/>
            <person name="Lian Z.H."/>
            <person name="Huang L.Y."/>
            <person name="Li J.T."/>
            <person name="Huang L.N."/>
            <person name="Li W.J."/>
            <person name="Jiang H.C."/>
            <person name="Dong H.L."/>
            <person name="Shu W.S."/>
        </authorList>
    </citation>
    <scope>NUCLEOTIDE SEQUENCE [LARGE SCALE GENOMIC DNA]</scope>
    <source>
        <strain evidence="3">AP1</strain>
    </source>
</reference>
<evidence type="ECO:0000259" key="2">
    <source>
        <dbReference type="SMART" id="SM00226"/>
    </source>
</evidence>
<feature type="domain" description="Phosphotyrosine protein phosphatase I" evidence="2">
    <location>
        <begin position="1"/>
        <end position="138"/>
    </location>
</feature>
<dbReference type="Gene3D" id="3.40.50.2300">
    <property type="match status" value="1"/>
</dbReference>
<keyword evidence="1" id="KW-0059">Arsenical resistance</keyword>
<evidence type="ECO:0000313" key="3">
    <source>
        <dbReference type="EMBL" id="RZD18157.1"/>
    </source>
</evidence>
<sequence>MNIIFICTGNSARSQMAEGFAKFYGEKYKIADLNISSAGVNPKPVNPFAIGVMFEKNIDISKQKSKSMDVFDLNIFDYVITLCGDARDNCPLITSNNIKLHWDLIDPAGVIGDNDDKLKAFRAVRDEIEERIAALLKEKYKIIK</sequence>
<dbReference type="SUPFAM" id="SSF52788">
    <property type="entry name" value="Phosphotyrosine protein phosphatases I"/>
    <property type="match status" value="1"/>
</dbReference>
<evidence type="ECO:0000313" key="4">
    <source>
        <dbReference type="Proteomes" id="UP000319296"/>
    </source>
</evidence>
<evidence type="ECO:0000256" key="1">
    <source>
        <dbReference type="ARBA" id="ARBA00022849"/>
    </source>
</evidence>
<dbReference type="CDD" id="cd16345">
    <property type="entry name" value="LMWP_ArsC"/>
    <property type="match status" value="1"/>
</dbReference>
<dbReference type="InterPro" id="IPR036196">
    <property type="entry name" value="Ptyr_pPase_sf"/>
</dbReference>
<dbReference type="GO" id="GO:0046685">
    <property type="term" value="P:response to arsenic-containing substance"/>
    <property type="evidence" value="ECO:0007669"/>
    <property type="project" value="UniProtKB-KW"/>
</dbReference>
<proteinExistence type="predicted"/>
<accession>A0A519BLK2</accession>
<dbReference type="AlphaFoldDB" id="A0A519BLK2"/>
<name>A0A519BLK2_9DELT</name>
<comment type="caution">
    <text evidence="3">The sequence shown here is derived from an EMBL/GenBank/DDBJ whole genome shotgun (WGS) entry which is preliminary data.</text>
</comment>
<gene>
    <name evidence="3" type="ORF">EVG15_07445</name>
</gene>
<protein>
    <submittedName>
        <fullName evidence="3">Arsenate reductase ArsC</fullName>
    </submittedName>
</protein>
<dbReference type="SMART" id="SM00226">
    <property type="entry name" value="LMWPc"/>
    <property type="match status" value="1"/>
</dbReference>
<dbReference type="Pfam" id="PF01451">
    <property type="entry name" value="LMWPc"/>
    <property type="match status" value="1"/>
</dbReference>